<keyword evidence="12" id="KW-1185">Reference proteome</keyword>
<evidence type="ECO:0000256" key="2">
    <source>
        <dbReference type="ARBA" id="ARBA00007599"/>
    </source>
</evidence>
<evidence type="ECO:0000256" key="7">
    <source>
        <dbReference type="ARBA" id="ARBA00022741"/>
    </source>
</evidence>
<evidence type="ECO:0000256" key="5">
    <source>
        <dbReference type="ARBA" id="ARBA00022694"/>
    </source>
</evidence>
<reference evidence="11 12" key="1">
    <citation type="submission" date="2021-10" db="EMBL/GenBank/DDBJ databases">
        <authorList>
            <person name="Koch H."/>
        </authorList>
    </citation>
    <scope>NUCLEOTIDE SEQUENCE [LARGE SCALE GENOMIC DNA]</scope>
    <source>
        <strain evidence="11">6680</strain>
    </source>
</reference>
<keyword evidence="11" id="KW-0808">Transferase</keyword>
<keyword evidence="9" id="KW-0460">Magnesium</keyword>
<accession>A0ABM8YXR9</accession>
<evidence type="ECO:0000256" key="6">
    <source>
        <dbReference type="ARBA" id="ARBA00022723"/>
    </source>
</evidence>
<comment type="similarity">
    <text evidence="2">Belongs to the TsaE family.</text>
</comment>
<evidence type="ECO:0000313" key="12">
    <source>
        <dbReference type="Proteomes" id="UP000839052"/>
    </source>
</evidence>
<dbReference type="Proteomes" id="UP000839052">
    <property type="component" value="Chromosome"/>
</dbReference>
<dbReference type="EMBL" id="OU912926">
    <property type="protein sequence ID" value="CAG9932282.1"/>
    <property type="molecule type" value="Genomic_DNA"/>
</dbReference>
<evidence type="ECO:0000256" key="4">
    <source>
        <dbReference type="ARBA" id="ARBA00022490"/>
    </source>
</evidence>
<keyword evidence="7" id="KW-0547">Nucleotide-binding</keyword>
<keyword evidence="11" id="KW-0012">Acyltransferase</keyword>
<dbReference type="SUPFAM" id="SSF52540">
    <property type="entry name" value="P-loop containing nucleoside triphosphate hydrolases"/>
    <property type="match status" value="1"/>
</dbReference>
<dbReference type="InterPro" id="IPR027417">
    <property type="entry name" value="P-loop_NTPase"/>
</dbReference>
<evidence type="ECO:0000256" key="10">
    <source>
        <dbReference type="ARBA" id="ARBA00032441"/>
    </source>
</evidence>
<gene>
    <name evidence="11" type="primary">tsaE</name>
    <name evidence="11" type="ORF">NTG6680_1029</name>
</gene>
<evidence type="ECO:0000256" key="9">
    <source>
        <dbReference type="ARBA" id="ARBA00022842"/>
    </source>
</evidence>
<dbReference type="PANTHER" id="PTHR33540:SF2">
    <property type="entry name" value="TRNA THREONYLCARBAMOYLADENOSINE BIOSYNTHESIS PROTEIN TSAE"/>
    <property type="match status" value="1"/>
</dbReference>
<keyword evidence="5" id="KW-0819">tRNA processing</keyword>
<comment type="subcellular location">
    <subcellularLocation>
        <location evidence="1">Cytoplasm</location>
    </subcellularLocation>
</comment>
<evidence type="ECO:0000313" key="11">
    <source>
        <dbReference type="EMBL" id="CAG9932282.1"/>
    </source>
</evidence>
<dbReference type="NCBIfam" id="TIGR00150">
    <property type="entry name" value="T6A_YjeE"/>
    <property type="match status" value="1"/>
</dbReference>
<evidence type="ECO:0000256" key="3">
    <source>
        <dbReference type="ARBA" id="ARBA00019010"/>
    </source>
</evidence>
<proteinExistence type="inferred from homology"/>
<organism evidence="11 12">
    <name type="scientific">Candidatus Nitrotoga arctica</name>
    <dbReference type="NCBI Taxonomy" id="453162"/>
    <lineage>
        <taxon>Bacteria</taxon>
        <taxon>Pseudomonadati</taxon>
        <taxon>Pseudomonadota</taxon>
        <taxon>Betaproteobacteria</taxon>
        <taxon>Nitrosomonadales</taxon>
        <taxon>Gallionellaceae</taxon>
        <taxon>Candidatus Nitrotoga</taxon>
    </lineage>
</organism>
<dbReference type="InterPro" id="IPR003442">
    <property type="entry name" value="T6A_TsaE"/>
</dbReference>
<dbReference type="Pfam" id="PF02367">
    <property type="entry name" value="TsaE"/>
    <property type="match status" value="1"/>
</dbReference>
<keyword evidence="4" id="KW-0963">Cytoplasm</keyword>
<dbReference type="PANTHER" id="PTHR33540">
    <property type="entry name" value="TRNA THREONYLCARBAMOYLADENOSINE BIOSYNTHESIS PROTEIN TSAE"/>
    <property type="match status" value="1"/>
</dbReference>
<name>A0ABM8YXR9_9PROT</name>
<sequence>MVIYLHGNLGAGKTTLVRALLHAMGYIGRVKSPTYTLLELYQAGGLHLRHFDLYRFHDASEWDATGFRDEFGGRNVCLVEWPEKAQGLVPQADMEITLEILSTETVCNGRNIEILAISQAGRECLKLLQS</sequence>
<evidence type="ECO:0000256" key="1">
    <source>
        <dbReference type="ARBA" id="ARBA00004496"/>
    </source>
</evidence>
<dbReference type="Gene3D" id="3.40.50.300">
    <property type="entry name" value="P-loop containing nucleotide triphosphate hydrolases"/>
    <property type="match status" value="1"/>
</dbReference>
<keyword evidence="8" id="KW-0067">ATP-binding</keyword>
<dbReference type="GO" id="GO:0061711">
    <property type="term" value="F:tRNA N(6)-L-threonylcarbamoyladenine synthase activity"/>
    <property type="evidence" value="ECO:0007669"/>
    <property type="project" value="UniProtKB-EC"/>
</dbReference>
<keyword evidence="6" id="KW-0479">Metal-binding</keyword>
<evidence type="ECO:0000256" key="8">
    <source>
        <dbReference type="ARBA" id="ARBA00022840"/>
    </source>
</evidence>
<protein>
    <recommendedName>
        <fullName evidence="3">tRNA threonylcarbamoyladenosine biosynthesis protein TsaE</fullName>
    </recommendedName>
    <alternativeName>
        <fullName evidence="10">t(6)A37 threonylcarbamoyladenosine biosynthesis protein TsaE</fullName>
    </alternativeName>
</protein>